<dbReference type="InterPro" id="IPR011990">
    <property type="entry name" value="TPR-like_helical_dom_sf"/>
</dbReference>
<dbReference type="Gene3D" id="1.25.40.10">
    <property type="entry name" value="Tetratricopeptide repeat domain"/>
    <property type="match status" value="1"/>
</dbReference>
<evidence type="ECO:0000313" key="1">
    <source>
        <dbReference type="EMBL" id="SQJ03927.1"/>
    </source>
</evidence>
<reference evidence="1 2" key="1">
    <citation type="submission" date="2018-06" db="EMBL/GenBank/DDBJ databases">
        <authorList>
            <consortium name="Pathogen Informatics"/>
            <person name="Doyle S."/>
        </authorList>
    </citation>
    <scope>NUCLEOTIDE SEQUENCE [LARGE SCALE GENOMIC DNA]</scope>
    <source>
        <strain evidence="1 2">NCTC12112</strain>
    </source>
</reference>
<protein>
    <recommendedName>
        <fullName evidence="3">HTH cro/C1-type domain-containing protein</fullName>
    </recommendedName>
</protein>
<evidence type="ECO:0008006" key="3">
    <source>
        <dbReference type="Google" id="ProtNLM"/>
    </source>
</evidence>
<dbReference type="EMBL" id="LS483487">
    <property type="protein sequence ID" value="SQJ03927.1"/>
    <property type="molecule type" value="Genomic_DNA"/>
</dbReference>
<dbReference type="SUPFAM" id="SSF48452">
    <property type="entry name" value="TPR-like"/>
    <property type="match status" value="1"/>
</dbReference>
<gene>
    <name evidence="1" type="ORF">NCTC12112_01690</name>
</gene>
<sequence length="409" mass="48284">MFLSPEEKLLAFRKKHKITQGELVGDDITRVFLGMIEIGKRSLTEKTAKLLCKNFTKILGERGIKDSIKLSDLMKTKEVQALEYLENITKDTSSDLKENIWEIEEALFELNDNDRSEYCMKLFARFENEENYLDARDYILKSLHGIRKIVDLKEKLLEIMKLNKILGDYKNSVFTYRKFEDRLSKEKWSKEYEMLQYRYAEALVETEGYTEALNILKFLFKKSKNEDFLFEVRKMTAKTYKNMGDYEEASKEYVSLAKGRSSEEKAEAYSKLIEIGIITEDKVFLKKFYEKCKDNYEINGIKEECDNFDVLVLLAKGAKELGKTKDSRSFYMEALMVGKNSGCEIEERMDIITELFKMFEKSDFYSVQSIENEYINLLELKKDYKPAIKILEYYQKNMPSEVLKKFEIF</sequence>
<dbReference type="GeneID" id="78456242"/>
<dbReference type="Proteomes" id="UP000249008">
    <property type="component" value="Chromosome 1"/>
</dbReference>
<dbReference type="AlphaFoldDB" id="A0AAX1TS98"/>
<accession>A0AAX1TS98</accession>
<dbReference type="KEGG" id="ful:C4N20_15550"/>
<organism evidence="1 2">
    <name type="scientific">Fusobacterium ulcerans</name>
    <dbReference type="NCBI Taxonomy" id="861"/>
    <lineage>
        <taxon>Bacteria</taxon>
        <taxon>Fusobacteriati</taxon>
        <taxon>Fusobacteriota</taxon>
        <taxon>Fusobacteriia</taxon>
        <taxon>Fusobacteriales</taxon>
        <taxon>Fusobacteriaceae</taxon>
        <taxon>Fusobacterium</taxon>
    </lineage>
</organism>
<name>A0AAX1TS98_9FUSO</name>
<evidence type="ECO:0000313" key="2">
    <source>
        <dbReference type="Proteomes" id="UP000249008"/>
    </source>
</evidence>
<proteinExistence type="predicted"/>
<dbReference type="RefSeq" id="WP_005979975.1">
    <property type="nucleotide sequence ID" value="NZ_BAABXY010000001.1"/>
</dbReference>